<dbReference type="Pfam" id="PF20260">
    <property type="entry name" value="PUA_4"/>
    <property type="match status" value="1"/>
</dbReference>
<dbReference type="PANTHER" id="PTHR30027">
    <property type="entry name" value="RIBOSOMAL RNA SMALL SUBUNIT METHYLTRANSFERASE E"/>
    <property type="match status" value="1"/>
</dbReference>
<evidence type="ECO:0000313" key="16">
    <source>
        <dbReference type="Proteomes" id="UP001232725"/>
    </source>
</evidence>
<dbReference type="EMBL" id="JAVALS010000001">
    <property type="protein sequence ID" value="MDP5226016.1"/>
    <property type="molecule type" value="Genomic_DNA"/>
</dbReference>
<dbReference type="InterPro" id="IPR029026">
    <property type="entry name" value="tRNA_m1G_MTases_N"/>
</dbReference>
<keyword evidence="6 12" id="KW-0698">rRNA processing</keyword>
<evidence type="ECO:0000256" key="5">
    <source>
        <dbReference type="ARBA" id="ARBA00022490"/>
    </source>
</evidence>
<evidence type="ECO:0000256" key="1">
    <source>
        <dbReference type="ARBA" id="ARBA00004496"/>
    </source>
</evidence>
<evidence type="ECO:0000259" key="14">
    <source>
        <dbReference type="Pfam" id="PF20260"/>
    </source>
</evidence>
<dbReference type="InterPro" id="IPR015947">
    <property type="entry name" value="PUA-like_sf"/>
</dbReference>
<feature type="domain" description="Ribosomal RNA small subunit methyltransferase E PUA-like" evidence="14">
    <location>
        <begin position="24"/>
        <end position="70"/>
    </location>
</feature>
<evidence type="ECO:0000256" key="3">
    <source>
        <dbReference type="ARBA" id="ARBA00012328"/>
    </source>
</evidence>
<dbReference type="RefSeq" id="WP_305995049.1">
    <property type="nucleotide sequence ID" value="NZ_JAVALS010000001.1"/>
</dbReference>
<accession>A0ABT9IK98</accession>
<comment type="function">
    <text evidence="10 12">Specifically methylates the N3 position of the uracil ring of uridine 1498 (m3U1498) in 16S rRNA. Acts on the fully assembled 30S ribosomal subunit.</text>
</comment>
<protein>
    <recommendedName>
        <fullName evidence="4 12">Ribosomal RNA small subunit methyltransferase E</fullName>
        <ecNumber evidence="3 12">2.1.1.193</ecNumber>
    </recommendedName>
</protein>
<evidence type="ECO:0000256" key="2">
    <source>
        <dbReference type="ARBA" id="ARBA00005528"/>
    </source>
</evidence>
<comment type="similarity">
    <text evidence="2 12">Belongs to the RNA methyltransferase RsmE family.</text>
</comment>
<dbReference type="PANTHER" id="PTHR30027:SF3">
    <property type="entry name" value="16S RRNA (URACIL(1498)-N(3))-METHYLTRANSFERASE"/>
    <property type="match status" value="1"/>
</dbReference>
<dbReference type="InterPro" id="IPR046887">
    <property type="entry name" value="RsmE_PUA-like"/>
</dbReference>
<comment type="caution">
    <text evidence="15">The sequence shown here is derived from an EMBL/GenBank/DDBJ whole genome shotgun (WGS) entry which is preliminary data.</text>
</comment>
<dbReference type="SUPFAM" id="SSF88697">
    <property type="entry name" value="PUA domain-like"/>
    <property type="match status" value="1"/>
</dbReference>
<evidence type="ECO:0000256" key="10">
    <source>
        <dbReference type="ARBA" id="ARBA00025699"/>
    </source>
</evidence>
<dbReference type="GO" id="GO:0008168">
    <property type="term" value="F:methyltransferase activity"/>
    <property type="evidence" value="ECO:0007669"/>
    <property type="project" value="UniProtKB-KW"/>
</dbReference>
<evidence type="ECO:0000256" key="4">
    <source>
        <dbReference type="ARBA" id="ARBA00013673"/>
    </source>
</evidence>
<evidence type="ECO:0000259" key="13">
    <source>
        <dbReference type="Pfam" id="PF04452"/>
    </source>
</evidence>
<gene>
    <name evidence="15" type="ORF">Q9R02_02490</name>
</gene>
<comment type="catalytic activity">
    <reaction evidence="11 12">
        <text>uridine(1498) in 16S rRNA + S-adenosyl-L-methionine = N(3)-methyluridine(1498) in 16S rRNA + S-adenosyl-L-homocysteine + H(+)</text>
        <dbReference type="Rhea" id="RHEA:42920"/>
        <dbReference type="Rhea" id="RHEA-COMP:10283"/>
        <dbReference type="Rhea" id="RHEA-COMP:10284"/>
        <dbReference type="ChEBI" id="CHEBI:15378"/>
        <dbReference type="ChEBI" id="CHEBI:57856"/>
        <dbReference type="ChEBI" id="CHEBI:59789"/>
        <dbReference type="ChEBI" id="CHEBI:65315"/>
        <dbReference type="ChEBI" id="CHEBI:74502"/>
        <dbReference type="EC" id="2.1.1.193"/>
    </reaction>
</comment>
<comment type="subcellular location">
    <subcellularLocation>
        <location evidence="1 12">Cytoplasm</location>
    </subcellularLocation>
</comment>
<dbReference type="GO" id="GO:0032259">
    <property type="term" value="P:methylation"/>
    <property type="evidence" value="ECO:0007669"/>
    <property type="project" value="UniProtKB-KW"/>
</dbReference>
<proteinExistence type="inferred from homology"/>
<dbReference type="NCBIfam" id="NF008693">
    <property type="entry name" value="PRK11713.2-3"/>
    <property type="match status" value="1"/>
</dbReference>
<evidence type="ECO:0000256" key="8">
    <source>
        <dbReference type="ARBA" id="ARBA00022679"/>
    </source>
</evidence>
<keyword evidence="16" id="KW-1185">Reference proteome</keyword>
<dbReference type="Pfam" id="PF04452">
    <property type="entry name" value="Methyltrans_RNA"/>
    <property type="match status" value="1"/>
</dbReference>
<evidence type="ECO:0000313" key="15">
    <source>
        <dbReference type="EMBL" id="MDP5226016.1"/>
    </source>
</evidence>
<keyword evidence="5 12" id="KW-0963">Cytoplasm</keyword>
<dbReference type="NCBIfam" id="TIGR00046">
    <property type="entry name" value="RsmE family RNA methyltransferase"/>
    <property type="match status" value="1"/>
</dbReference>
<keyword evidence="8 12" id="KW-0808">Transferase</keyword>
<dbReference type="EC" id="2.1.1.193" evidence="3 12"/>
<dbReference type="SUPFAM" id="SSF75217">
    <property type="entry name" value="alpha/beta knot"/>
    <property type="match status" value="1"/>
</dbReference>
<evidence type="ECO:0000256" key="7">
    <source>
        <dbReference type="ARBA" id="ARBA00022603"/>
    </source>
</evidence>
<dbReference type="PIRSF" id="PIRSF015601">
    <property type="entry name" value="MTase_slr0722"/>
    <property type="match status" value="1"/>
</dbReference>
<reference evidence="15 16" key="1">
    <citation type="submission" date="2023-08" db="EMBL/GenBank/DDBJ databases">
        <title>Arthrobacter horti sp. nov., isolated from forest soil.</title>
        <authorList>
            <person name="Park M."/>
        </authorList>
    </citation>
    <scope>NUCLEOTIDE SEQUENCE [LARGE SCALE GENOMIC DNA]</scope>
    <source>
        <strain evidence="15 16">YJM1</strain>
    </source>
</reference>
<keyword evidence="9 12" id="KW-0949">S-adenosyl-L-methionine</keyword>
<evidence type="ECO:0000256" key="11">
    <source>
        <dbReference type="ARBA" id="ARBA00047944"/>
    </source>
</evidence>
<dbReference type="InterPro" id="IPR029028">
    <property type="entry name" value="Alpha/beta_knot_MTases"/>
</dbReference>
<dbReference type="Proteomes" id="UP001232725">
    <property type="component" value="Unassembled WGS sequence"/>
</dbReference>
<evidence type="ECO:0000256" key="6">
    <source>
        <dbReference type="ARBA" id="ARBA00022552"/>
    </source>
</evidence>
<organism evidence="15 16">
    <name type="scientific">Arthrobacter horti</name>
    <dbReference type="NCBI Taxonomy" id="3068273"/>
    <lineage>
        <taxon>Bacteria</taxon>
        <taxon>Bacillati</taxon>
        <taxon>Actinomycetota</taxon>
        <taxon>Actinomycetes</taxon>
        <taxon>Micrococcales</taxon>
        <taxon>Micrococcaceae</taxon>
        <taxon>Arthrobacter</taxon>
    </lineage>
</organism>
<dbReference type="Gene3D" id="2.40.240.20">
    <property type="entry name" value="Hypothetical PUA domain-like, domain 1"/>
    <property type="match status" value="1"/>
</dbReference>
<evidence type="ECO:0000256" key="12">
    <source>
        <dbReference type="PIRNR" id="PIRNR015601"/>
    </source>
</evidence>
<name>A0ABT9IK98_9MICC</name>
<dbReference type="CDD" id="cd18084">
    <property type="entry name" value="RsmE-like"/>
    <property type="match status" value="1"/>
</dbReference>
<feature type="domain" description="Ribosomal RNA small subunit methyltransferase E methyltransferase" evidence="13">
    <location>
        <begin position="81"/>
        <end position="246"/>
    </location>
</feature>
<dbReference type="InterPro" id="IPR006700">
    <property type="entry name" value="RsmE"/>
</dbReference>
<dbReference type="InterPro" id="IPR046886">
    <property type="entry name" value="RsmE_MTase_dom"/>
</dbReference>
<sequence length="254" mass="26675">MSNPVFFATPEDLASAVPGGSVMLTGPEARHAATVKRLAAGEGVDLVDEHGTRVTGTVESAHGDELVVTVAHVHREPAPAPRIVLVQALAKGDRDEQAIESATELGVDGVLPWQADRSIVRWRGDRAAKALAKWRSVVRAAAKQSRRSRTPAVEDPVDTAGLVRRIARASHAYILHEDAAESLSLRLGDEVGGTEAQDAEILLIVGPEGGISPEEVSKFREAGAKTALLGPHVLRSSSAGPAAIVVASTVLGRW</sequence>
<evidence type="ECO:0000256" key="9">
    <source>
        <dbReference type="ARBA" id="ARBA00022691"/>
    </source>
</evidence>
<dbReference type="Gene3D" id="3.40.1280.10">
    <property type="match status" value="1"/>
</dbReference>
<keyword evidence="7 12" id="KW-0489">Methyltransferase</keyword>